<dbReference type="Proteomes" id="UP000275028">
    <property type="component" value="Segment"/>
</dbReference>
<evidence type="ECO:0000313" key="1">
    <source>
        <dbReference type="EMBL" id="AYP68448.1"/>
    </source>
</evidence>
<reference evidence="1 2" key="1">
    <citation type="submission" date="2018-09" db="EMBL/GenBank/DDBJ databases">
        <title>Comparative Genomic Analysis of Eight Novel Haloalkaliphilic Bacteriophages from Lake Elmenteita, Kenya.</title>
        <authorList>
            <person name="Akhwale J.K."/>
        </authorList>
    </citation>
    <scope>NUCLEOTIDE SEQUENCE [LARGE SCALE GENOMIC DNA]</scope>
</reference>
<protein>
    <submittedName>
        <fullName evidence="1">Uncharacterized protein</fullName>
    </submittedName>
</protein>
<organism evidence="1 2">
    <name type="scientific">Bacillus phage vB_BboS-125</name>
    <dbReference type="NCBI Taxonomy" id="2419618"/>
    <lineage>
        <taxon>Viruses</taxon>
        <taxon>Duplodnaviria</taxon>
        <taxon>Heunggongvirae</taxon>
        <taxon>Uroviricota</taxon>
        <taxon>Caudoviricetes</taxon>
        <taxon>Elmenteitavirus</taxon>
        <taxon>Elmenteitavirus ev125</taxon>
    </lineage>
</organism>
<dbReference type="InterPro" id="IPR018989">
    <property type="entry name" value="DUF2001"/>
</dbReference>
<proteinExistence type="predicted"/>
<name>A0A3G3BW90_9CAUD</name>
<dbReference type="Pfam" id="PF09393">
    <property type="entry name" value="DUF2001"/>
    <property type="match status" value="1"/>
</dbReference>
<dbReference type="GeneID" id="55612060"/>
<dbReference type="InterPro" id="IPR038628">
    <property type="entry name" value="XkdM-like_sf"/>
</dbReference>
<sequence>MAFQANEVINGLYGHVYDEDGRELDSTQEFEAEVEFHKEAIKQAGKFMDGHKVMGGSGSGSVNFLKVNSRLQKKVAENPTAKFNYVGKLKDPTSRGEEAVLLIGVSFDGVDLIKWQLGELTDVEMDFTFDDYKYLTAIQ</sequence>
<gene>
    <name evidence="1" type="primary">xkdM</name>
    <name evidence="1" type="ORF">BboS125_00079</name>
</gene>
<keyword evidence="2" id="KW-1185">Reference proteome</keyword>
<dbReference type="KEGG" id="vg:55612060"/>
<dbReference type="SUPFAM" id="SSF69279">
    <property type="entry name" value="Phage tail proteins"/>
    <property type="match status" value="1"/>
</dbReference>
<dbReference type="RefSeq" id="YP_009841866.1">
    <property type="nucleotide sequence ID" value="NC_048735.1"/>
</dbReference>
<dbReference type="Gene3D" id="2.30.110.40">
    <property type="entry name" value="Phage tail tube protein"/>
    <property type="match status" value="1"/>
</dbReference>
<dbReference type="EMBL" id="MH884509">
    <property type="protein sequence ID" value="AYP68448.1"/>
    <property type="molecule type" value="Genomic_DNA"/>
</dbReference>
<evidence type="ECO:0000313" key="2">
    <source>
        <dbReference type="Proteomes" id="UP000275028"/>
    </source>
</evidence>
<accession>A0A3G3BW90</accession>